<protein>
    <recommendedName>
        <fullName evidence="8">Glycosyltransferase family 92 protein</fullName>
    </recommendedName>
</protein>
<dbReference type="GO" id="GO:0005737">
    <property type="term" value="C:cytoplasm"/>
    <property type="evidence" value="ECO:0007669"/>
    <property type="project" value="TreeGrafter"/>
</dbReference>
<comment type="subcellular location">
    <subcellularLocation>
        <location evidence="1">Membrane</location>
        <topology evidence="1">Single-pass membrane protein</topology>
    </subcellularLocation>
</comment>
<feature type="chain" id="PRO_5003263094" description="Glycosyltransferase family 92 protein" evidence="5">
    <location>
        <begin position="18"/>
        <end position="1076"/>
    </location>
</feature>
<reference evidence="6 7" key="1">
    <citation type="journal article" date="2011" name="Proc. Natl. Acad. Sci. U.S.A.">
        <title>Niche of harmful alga Aureococcus anophagefferens revealed through ecogenomics.</title>
        <authorList>
            <person name="Gobler C.J."/>
            <person name="Berry D.L."/>
            <person name="Dyhrman S.T."/>
            <person name="Wilhelm S.W."/>
            <person name="Salamov A."/>
            <person name="Lobanov A.V."/>
            <person name="Zhang Y."/>
            <person name="Collier J.L."/>
            <person name="Wurch L.L."/>
            <person name="Kustka A.B."/>
            <person name="Dill B.D."/>
            <person name="Shah M."/>
            <person name="VerBerkmoes N.C."/>
            <person name="Kuo A."/>
            <person name="Terry A."/>
            <person name="Pangilinan J."/>
            <person name="Lindquist E.A."/>
            <person name="Lucas S."/>
            <person name="Paulsen I.T."/>
            <person name="Hattenrath-Lehmann T.K."/>
            <person name="Talmage S.C."/>
            <person name="Walker E.A."/>
            <person name="Koch F."/>
            <person name="Burson A.M."/>
            <person name="Marcoval M.A."/>
            <person name="Tang Y.Z."/>
            <person name="Lecleir G.R."/>
            <person name="Coyne K.J."/>
            <person name="Berg G.M."/>
            <person name="Bertrand E.M."/>
            <person name="Saito M.A."/>
            <person name="Gladyshev V.N."/>
            <person name="Grigoriev I.V."/>
        </authorList>
    </citation>
    <scope>NUCLEOTIDE SEQUENCE [LARGE SCALE GENOMIC DNA]</scope>
    <source>
        <strain evidence="7">CCMP 1984</strain>
    </source>
</reference>
<feature type="signal peptide" evidence="5">
    <location>
        <begin position="1"/>
        <end position="17"/>
    </location>
</feature>
<organism evidence="7">
    <name type="scientific">Aureococcus anophagefferens</name>
    <name type="common">Harmful bloom alga</name>
    <dbReference type="NCBI Taxonomy" id="44056"/>
    <lineage>
        <taxon>Eukaryota</taxon>
        <taxon>Sar</taxon>
        <taxon>Stramenopiles</taxon>
        <taxon>Ochrophyta</taxon>
        <taxon>Pelagophyceae</taxon>
        <taxon>Pelagomonadales</taxon>
        <taxon>Pelagomonadaceae</taxon>
        <taxon>Aureococcus</taxon>
    </lineage>
</organism>
<keyword evidence="2" id="KW-0812">Transmembrane</keyword>
<proteinExistence type="predicted"/>
<feature type="region of interest" description="Disordered" evidence="4">
    <location>
        <begin position="34"/>
        <end position="90"/>
    </location>
</feature>
<accession>F0YJY2</accession>
<dbReference type="KEGG" id="aaf:AURANDRAFT_67095"/>
<feature type="compositionally biased region" description="Low complexity" evidence="4">
    <location>
        <begin position="34"/>
        <end position="45"/>
    </location>
</feature>
<keyword evidence="7" id="KW-1185">Reference proteome</keyword>
<dbReference type="OrthoDB" id="205082at2759"/>
<feature type="compositionally biased region" description="Pro residues" evidence="4">
    <location>
        <begin position="46"/>
        <end position="58"/>
    </location>
</feature>
<gene>
    <name evidence="6" type="ORF">AURANDRAFT_67095</name>
</gene>
<dbReference type="Proteomes" id="UP000002729">
    <property type="component" value="Unassembled WGS sequence"/>
</dbReference>
<evidence type="ECO:0000256" key="4">
    <source>
        <dbReference type="SAM" id="MobiDB-lite"/>
    </source>
</evidence>
<dbReference type="PANTHER" id="PTHR21461">
    <property type="entry name" value="GLYCOSYLTRANSFERASE FAMILY 92 PROTEIN"/>
    <property type="match status" value="1"/>
</dbReference>
<dbReference type="PANTHER" id="PTHR21461:SF69">
    <property type="entry name" value="GLYCOSYLTRANSFERASE FAMILY 92 PROTEIN"/>
    <property type="match status" value="1"/>
</dbReference>
<dbReference type="InParanoid" id="F0YJY2"/>
<dbReference type="AlphaFoldDB" id="F0YJY2"/>
<evidence type="ECO:0000256" key="2">
    <source>
        <dbReference type="ARBA" id="ARBA00022692"/>
    </source>
</evidence>
<dbReference type="GO" id="GO:0016757">
    <property type="term" value="F:glycosyltransferase activity"/>
    <property type="evidence" value="ECO:0007669"/>
    <property type="project" value="TreeGrafter"/>
</dbReference>
<evidence type="ECO:0000256" key="1">
    <source>
        <dbReference type="ARBA" id="ARBA00004167"/>
    </source>
</evidence>
<dbReference type="Pfam" id="PF13704">
    <property type="entry name" value="Glyco_tranf_2_4"/>
    <property type="match status" value="1"/>
</dbReference>
<dbReference type="GO" id="GO:0016020">
    <property type="term" value="C:membrane"/>
    <property type="evidence" value="ECO:0007669"/>
    <property type="project" value="UniProtKB-SubCell"/>
</dbReference>
<keyword evidence="5" id="KW-0732">Signal</keyword>
<dbReference type="RefSeq" id="XP_009040720.1">
    <property type="nucleotide sequence ID" value="XM_009042472.1"/>
</dbReference>
<dbReference type="EMBL" id="GL833149">
    <property type="protein sequence ID" value="EGB04614.1"/>
    <property type="molecule type" value="Genomic_DNA"/>
</dbReference>
<keyword evidence="3" id="KW-0472">Membrane</keyword>
<keyword evidence="3" id="KW-1133">Transmembrane helix</keyword>
<name>F0YJY2_AURAN</name>
<evidence type="ECO:0000313" key="6">
    <source>
        <dbReference type="EMBL" id="EGB04614.1"/>
    </source>
</evidence>
<evidence type="ECO:0008006" key="8">
    <source>
        <dbReference type="Google" id="ProtNLM"/>
    </source>
</evidence>
<evidence type="ECO:0000313" key="7">
    <source>
        <dbReference type="Proteomes" id="UP000002729"/>
    </source>
</evidence>
<feature type="region of interest" description="Disordered" evidence="4">
    <location>
        <begin position="893"/>
        <end position="928"/>
    </location>
</feature>
<evidence type="ECO:0000256" key="3">
    <source>
        <dbReference type="ARBA" id="ARBA00022989"/>
    </source>
</evidence>
<feature type="compositionally biased region" description="Basic and acidic residues" evidence="4">
    <location>
        <begin position="893"/>
        <end position="903"/>
    </location>
</feature>
<feature type="compositionally biased region" description="Low complexity" evidence="4">
    <location>
        <begin position="914"/>
        <end position="928"/>
    </location>
</feature>
<evidence type="ECO:0000256" key="5">
    <source>
        <dbReference type="SAM" id="SignalP"/>
    </source>
</evidence>
<sequence length="1076" mass="113818">MARRGVLALVACALVVALLNLRHHASLPRHDAAPAAALATSTTDAAPPPAAPRRPPPAEARRPPPAEPAPPHSPPRPASPGRDETAVPLHPSSAHGLPFALYHAFAAERDGCAAATFVGQLEGACDARERTLERAGLDDWRAWRADLVKEKKGCQVCVSSQWRTKVRKAVAAALNAEFASRATDRNKLALYCAFSDGGAEVVVAADAADAGVYLKARSTFTFTCPVPEALRGAACARGGGVVARVATSKAAFAEATAAHPAIPVVLQRRVPALEQESRPTIAACAWVRGGAYLDRDNVAQGLPAARVAEWLAHLLALGVDHVAIMDNSDGVYAAALRDGGDGWRAASPLQIALAPLPGGATHVAWPAVNDDRSASCDPAAFERRVVAETNGTLTTQGMFGRPSQYAAQNACHRRAVAAGASWVTHVDVDEFLVPPPGAPDQPLRALVSSYSAARPVPRALSLPCVFYARCPRDSGRGAVGRGGGTLLDAGACAGKAQMHRQKLVAHASAEYLWVHYVRKASRSAGRIKTLDPQQSLVLAHLRGGYALDTALNARAIDSRDPSAAEERKFAAVYHPRMTRFDDQALPCADAAAAAARRLAAMTKEDKAKRKKLGGDVSSCDAEDENRAAFGWCWCLDDAPARFADVARGVLRSTWDEGALAAMRGAAGLEAAWPEAEVCVTAFRSPTMPRRPPTITSAEAFALPSILAPEPRFRLGTLFLRLFSFMTAPLRLGRRRPFVIDAAAEARLEAAAYVDSFVPDGDRRRTAALESAREGAANILNSMPPLSVSSTSVAYAVPPPATLGDLDQRRSDYAERAMQELRDRAASMEEIIAKRYKRPSDAVPIATSSVASTSAADASPRLLDIEDPGQRAKAYEARWLTQFKERAASFDESLAARRRQDAPRLESAVAPPPVERAAPAPEAARAESAAVAEPAAPARLEVAAVATEPAAEVVVEEAMWSAAEPVVDIARAATPDVAALAVDARAAETEWPRTSFAPETLAKLSAVSFALACFCALDLNTQLEAAAACAFTKLAADLKAASIRSASLEDALRDAEAREADARVDVAYARAKLDEDC</sequence>
<feature type="compositionally biased region" description="Pro residues" evidence="4">
    <location>
        <begin position="65"/>
        <end position="78"/>
    </location>
</feature>
<dbReference type="GeneID" id="20226079"/>